<dbReference type="Gene3D" id="3.10.28.10">
    <property type="entry name" value="Homing endonucleases"/>
    <property type="match status" value="2"/>
</dbReference>
<keyword evidence="2" id="KW-0255">Endonuclease</keyword>
<dbReference type="SUPFAM" id="SSF55608">
    <property type="entry name" value="Homing endonucleases"/>
    <property type="match status" value="1"/>
</dbReference>
<proteinExistence type="predicted"/>
<evidence type="ECO:0000259" key="1">
    <source>
        <dbReference type="Pfam" id="PF03161"/>
    </source>
</evidence>
<dbReference type="GeneID" id="20466186"/>
<dbReference type="GO" id="GO:0004519">
    <property type="term" value="F:endonuclease activity"/>
    <property type="evidence" value="ECO:0007669"/>
    <property type="project" value="UniProtKB-KW"/>
</dbReference>
<dbReference type="Pfam" id="PF03161">
    <property type="entry name" value="LAGLIDADG_2"/>
    <property type="match status" value="1"/>
</dbReference>
<protein>
    <submittedName>
        <fullName evidence="2">LAGLIDADG endonuclease</fullName>
    </submittedName>
</protein>
<keyword evidence="2" id="KW-0540">Nuclease</keyword>
<evidence type="ECO:0000313" key="2">
    <source>
        <dbReference type="EMBL" id="AIO05735.1"/>
    </source>
</evidence>
<dbReference type="RefSeq" id="YP_009059685.1">
    <property type="nucleotide sequence ID" value="NC_024944.1"/>
</dbReference>
<dbReference type="InterPro" id="IPR004860">
    <property type="entry name" value="LAGLIDADG_dom"/>
</dbReference>
<keyword evidence="2" id="KW-0496">Mitochondrion</keyword>
<organism evidence="2">
    <name type="scientific">Parasitella parasitica</name>
    <dbReference type="NCBI Taxonomy" id="35722"/>
    <lineage>
        <taxon>Eukaryota</taxon>
        <taxon>Fungi</taxon>
        <taxon>Fungi incertae sedis</taxon>
        <taxon>Mucoromycota</taxon>
        <taxon>Mucoromycotina</taxon>
        <taxon>Mucoromycetes</taxon>
        <taxon>Mucorales</taxon>
        <taxon>Mucorineae</taxon>
        <taxon>Mucoraceae</taxon>
        <taxon>Parasitella</taxon>
    </lineage>
</organism>
<name>A0A088SQH9_9FUNG</name>
<accession>A0A088SQH9</accession>
<sequence length="202" mass="23465">MLGDWWCMIIKGKTHPSVRFYLEQGIVHSAYIKYCAKLLFDLGYSNSPEPVLVKKAGRSHLSEEKQFNYRIVTYTFTSLNFIYDSFYKIIDGKLVKVVPSFIGEYLTPFGLALWIMDDGSRQKEQGIMIATHSFSYEDVQFLANILTELYGLKTSVVKSGIDNQWRINIWKKSMPKLAEIVKPYMIPEMAYKLEGYQLLERV</sequence>
<reference evidence="2" key="1">
    <citation type="submission" date="2014-08" db="EMBL/GenBank/DDBJ databases">
        <title>Complete mtDNA Sequence of the Mucoralean Fusion Parasite Parasitella parasitica.</title>
        <authorList>
            <person name="Ellenberger S."/>
            <person name="Burmester A."/>
            <person name="Wostemeyer J."/>
        </authorList>
    </citation>
    <scope>NUCLEOTIDE SEQUENCE</scope>
    <source>
        <strain evidence="2">CBS 412.66</strain>
    </source>
</reference>
<dbReference type="InterPro" id="IPR027434">
    <property type="entry name" value="Homing_endonucl"/>
</dbReference>
<keyword evidence="2" id="KW-0378">Hydrolase</keyword>
<geneLocation type="mitochondrion" evidence="2"/>
<gene>
    <name evidence="2" type="primary">orf55</name>
</gene>
<feature type="domain" description="Homing endonuclease LAGLIDADG" evidence="1">
    <location>
        <begin position="1"/>
        <end position="177"/>
    </location>
</feature>
<dbReference type="EMBL" id="KM382275">
    <property type="protein sequence ID" value="AIO05735.1"/>
    <property type="molecule type" value="Genomic_DNA"/>
</dbReference>
<dbReference type="AlphaFoldDB" id="A0A088SQH9"/>